<organism evidence="2 3">
    <name type="scientific">Collichthys lucidus</name>
    <name type="common">Big head croaker</name>
    <name type="synonym">Sciaena lucida</name>
    <dbReference type="NCBI Taxonomy" id="240159"/>
    <lineage>
        <taxon>Eukaryota</taxon>
        <taxon>Metazoa</taxon>
        <taxon>Chordata</taxon>
        <taxon>Craniata</taxon>
        <taxon>Vertebrata</taxon>
        <taxon>Euteleostomi</taxon>
        <taxon>Actinopterygii</taxon>
        <taxon>Neopterygii</taxon>
        <taxon>Teleostei</taxon>
        <taxon>Neoteleostei</taxon>
        <taxon>Acanthomorphata</taxon>
        <taxon>Eupercaria</taxon>
        <taxon>Sciaenidae</taxon>
        <taxon>Collichthys</taxon>
    </lineage>
</organism>
<evidence type="ECO:0000313" key="2">
    <source>
        <dbReference type="EMBL" id="TKS71568.1"/>
    </source>
</evidence>
<accession>A0A4U5UC45</accession>
<proteinExistence type="predicted"/>
<keyword evidence="3" id="KW-1185">Reference proteome</keyword>
<feature type="region of interest" description="Disordered" evidence="1">
    <location>
        <begin position="57"/>
        <end position="88"/>
    </location>
</feature>
<sequence>MLRGLPGLLLLLLLLLLLVAVLLVVVRLLARLVTVLLHPSMVHFTVQNRSDMLPPEVHKHASVRATPEKKRDANPPFLPSSLPPSLLA</sequence>
<dbReference type="Proteomes" id="UP000298787">
    <property type="component" value="Chromosome 5"/>
</dbReference>
<name>A0A4U5UC45_COLLU</name>
<evidence type="ECO:0000313" key="3">
    <source>
        <dbReference type="Proteomes" id="UP000298787"/>
    </source>
</evidence>
<evidence type="ECO:0000256" key="1">
    <source>
        <dbReference type="SAM" id="MobiDB-lite"/>
    </source>
</evidence>
<dbReference type="AlphaFoldDB" id="A0A4U5UC45"/>
<reference evidence="2 3" key="1">
    <citation type="submission" date="2019-01" db="EMBL/GenBank/DDBJ databases">
        <title>Genome Assembly of Collichthys lucidus.</title>
        <authorList>
            <person name="Cai M."/>
            <person name="Xiao S."/>
        </authorList>
    </citation>
    <scope>NUCLEOTIDE SEQUENCE [LARGE SCALE GENOMIC DNA]</scope>
    <source>
        <strain evidence="2">JT15FE1705JMU</strain>
        <tissue evidence="2">Muscle</tissue>
    </source>
</reference>
<protein>
    <submittedName>
        <fullName evidence="2">Uncharacterized protein</fullName>
    </submittedName>
</protein>
<gene>
    <name evidence="2" type="ORF">D9C73_004980</name>
</gene>
<dbReference type="EMBL" id="CM014082">
    <property type="protein sequence ID" value="TKS71568.1"/>
    <property type="molecule type" value="Genomic_DNA"/>
</dbReference>